<proteinExistence type="predicted"/>
<dbReference type="AlphaFoldDB" id="A0A212JH43"/>
<sequence>MDIQKLNEFIIQKNSPSKSDIGSLERIAFEYPFFQAAIFIYLKAVHIHEPERYKTELERLSITIADRRALFYYIFSEEYQQFFVETGKKEIAEDKTNILLNAFFESRGETISDDMQLEYNISHSSIATTDYFSYIQYQPQEEGNKKESNLQLKHQDIIDTFITKSEEDGIHIQIEKEDESLRDHTYELKDSNEDQDELNEDLFFTETLAKIYIKQQKYEKAYKIIKHLSLNYPKKNIYFADQLSFLEKLIINSKSKDKK</sequence>
<dbReference type="RefSeq" id="WP_296948798.1">
    <property type="nucleotide sequence ID" value="NZ_LT599021.1"/>
</dbReference>
<gene>
    <name evidence="1" type="ORF">KL86DYS2_11509</name>
</gene>
<name>A0A212JH43_9BACT</name>
<protein>
    <recommendedName>
        <fullName evidence="2">Tetratricopeptide repeat protein</fullName>
    </recommendedName>
</protein>
<reference evidence="1" key="1">
    <citation type="submission" date="2016-04" db="EMBL/GenBank/DDBJ databases">
        <authorList>
            <person name="Evans L.H."/>
            <person name="Alamgir A."/>
            <person name="Owens N."/>
            <person name="Weber N.D."/>
            <person name="Virtaneva K."/>
            <person name="Barbian K."/>
            <person name="Babar A."/>
            <person name="Rosenke K."/>
        </authorList>
    </citation>
    <scope>NUCLEOTIDE SEQUENCE</scope>
    <source>
        <strain evidence="1">86-2</strain>
    </source>
</reference>
<organism evidence="1">
    <name type="scientific">uncultured Dysgonomonas sp</name>
    <dbReference type="NCBI Taxonomy" id="206096"/>
    <lineage>
        <taxon>Bacteria</taxon>
        <taxon>Pseudomonadati</taxon>
        <taxon>Bacteroidota</taxon>
        <taxon>Bacteroidia</taxon>
        <taxon>Bacteroidales</taxon>
        <taxon>Dysgonomonadaceae</taxon>
        <taxon>Dysgonomonas</taxon>
        <taxon>environmental samples</taxon>
    </lineage>
</organism>
<dbReference type="EMBL" id="FLUL01000001">
    <property type="protein sequence ID" value="SBV98779.1"/>
    <property type="molecule type" value="Genomic_DNA"/>
</dbReference>
<accession>A0A212JH43</accession>
<evidence type="ECO:0008006" key="2">
    <source>
        <dbReference type="Google" id="ProtNLM"/>
    </source>
</evidence>
<evidence type="ECO:0000313" key="1">
    <source>
        <dbReference type="EMBL" id="SBV98779.1"/>
    </source>
</evidence>